<feature type="non-terminal residue" evidence="1">
    <location>
        <position position="78"/>
    </location>
</feature>
<sequence>MEELIQARRWRWKIENEGFNNQKNGLYRIEHLNSRNSNAMKNHYLITQIADILMQLYLAWNPYVKELKQTIKNTSSKL</sequence>
<evidence type="ECO:0000313" key="1">
    <source>
        <dbReference type="EMBL" id="EFU75176.1"/>
    </source>
</evidence>
<comment type="caution">
    <text evidence="1">The sequence shown here is derived from an EMBL/GenBank/DDBJ whole genome shotgun (WGS) entry which is preliminary data.</text>
</comment>
<dbReference type="eggNOG" id="COG5433">
    <property type="taxonomic scope" value="Bacteria"/>
</dbReference>
<dbReference type="Proteomes" id="UP000003434">
    <property type="component" value="Unassembled WGS sequence"/>
</dbReference>
<organism evidence="1 2">
    <name type="scientific">Lachnoanaerobaculum saburreum DSM 3986</name>
    <dbReference type="NCBI Taxonomy" id="887325"/>
    <lineage>
        <taxon>Bacteria</taxon>
        <taxon>Bacillati</taxon>
        <taxon>Bacillota</taxon>
        <taxon>Clostridia</taxon>
        <taxon>Lachnospirales</taxon>
        <taxon>Lachnospiraceae</taxon>
        <taxon>Lachnoanaerobaculum</taxon>
    </lineage>
</organism>
<dbReference type="EMBL" id="AEPW01000137">
    <property type="protein sequence ID" value="EFU75176.1"/>
    <property type="molecule type" value="Genomic_DNA"/>
</dbReference>
<dbReference type="HOGENOM" id="CLU_2627718_0_0_9"/>
<reference evidence="1 2" key="1">
    <citation type="submission" date="2010-12" db="EMBL/GenBank/DDBJ databases">
        <authorList>
            <person name="Muzny D."/>
            <person name="Qin X."/>
            <person name="Deng J."/>
            <person name="Jiang H."/>
            <person name="Liu Y."/>
            <person name="Qu J."/>
            <person name="Song X.-Z."/>
            <person name="Zhang L."/>
            <person name="Thornton R."/>
            <person name="Coyle M."/>
            <person name="Francisco L."/>
            <person name="Jackson L."/>
            <person name="Javaid M."/>
            <person name="Korchina V."/>
            <person name="Kovar C."/>
            <person name="Mata R."/>
            <person name="Mathew T."/>
            <person name="Ngo R."/>
            <person name="Nguyen L."/>
            <person name="Nguyen N."/>
            <person name="Okwuonu G."/>
            <person name="Ongeri F."/>
            <person name="Pham C."/>
            <person name="Simmons D."/>
            <person name="Wilczek-Boney K."/>
            <person name="Hale W."/>
            <person name="Jakkamsetti A."/>
            <person name="Pham P."/>
            <person name="Ruth R."/>
            <person name="San Lucas F."/>
            <person name="Warren J."/>
            <person name="Zhang J."/>
            <person name="Zhao Z."/>
            <person name="Zhou C."/>
            <person name="Zhu D."/>
            <person name="Lee S."/>
            <person name="Bess C."/>
            <person name="Blankenburg K."/>
            <person name="Forbes L."/>
            <person name="Fu Q."/>
            <person name="Gubbala S."/>
            <person name="Hirani K."/>
            <person name="Jayaseelan J.C."/>
            <person name="Lara F."/>
            <person name="Munidasa M."/>
            <person name="Palculict T."/>
            <person name="Patil S."/>
            <person name="Pu L.-L."/>
            <person name="Saada N."/>
            <person name="Tang L."/>
            <person name="Weissenberger G."/>
            <person name="Zhu Y."/>
            <person name="Hemphill L."/>
            <person name="Shang Y."/>
            <person name="Youmans B."/>
            <person name="Ayvaz T."/>
            <person name="Ross M."/>
            <person name="Santibanez J."/>
            <person name="Aqrawi P."/>
            <person name="Gross S."/>
            <person name="Joshi V."/>
            <person name="Fowler G."/>
            <person name="Nazareth L."/>
            <person name="Reid J."/>
            <person name="Worley K."/>
            <person name="Petrosino J."/>
            <person name="Highlander S."/>
            <person name="Gibbs R."/>
        </authorList>
    </citation>
    <scope>NUCLEOTIDE SEQUENCE [LARGE SCALE GENOMIC DNA]</scope>
    <source>
        <strain evidence="1 2">DSM 3986</strain>
    </source>
</reference>
<gene>
    <name evidence="1" type="ORF">HMPREF0381_2941</name>
</gene>
<name>E6LSK5_9FIRM</name>
<accession>E6LSK5</accession>
<evidence type="ECO:0008006" key="3">
    <source>
        <dbReference type="Google" id="ProtNLM"/>
    </source>
</evidence>
<proteinExistence type="predicted"/>
<dbReference type="AlphaFoldDB" id="E6LSK5"/>
<evidence type="ECO:0000313" key="2">
    <source>
        <dbReference type="Proteomes" id="UP000003434"/>
    </source>
</evidence>
<protein>
    <recommendedName>
        <fullName evidence="3">Transposase IS4-like domain-containing protein</fullName>
    </recommendedName>
</protein>